<dbReference type="InterPro" id="IPR056842">
    <property type="entry name" value="THADA-like_TPR_C"/>
</dbReference>
<dbReference type="GO" id="GO:0030488">
    <property type="term" value="P:tRNA methylation"/>
    <property type="evidence" value="ECO:0007669"/>
    <property type="project" value="TreeGrafter"/>
</dbReference>
<dbReference type="PANTHER" id="PTHR14387">
    <property type="entry name" value="THADA/DEATH RECEPTOR INTERACTING PROTEIN"/>
    <property type="match status" value="1"/>
</dbReference>
<dbReference type="AlphaFoldDB" id="C4JX62"/>
<dbReference type="InParanoid" id="C4JX62"/>
<name>C4JX62_UNCRE</name>
<evidence type="ECO:0000313" key="7">
    <source>
        <dbReference type="Proteomes" id="UP000002058"/>
    </source>
</evidence>
<dbReference type="GO" id="GO:0005829">
    <property type="term" value="C:cytosol"/>
    <property type="evidence" value="ECO:0007669"/>
    <property type="project" value="TreeGrafter"/>
</dbReference>
<dbReference type="Pfam" id="PF25151">
    <property type="entry name" value="TPR_Trm732_C"/>
    <property type="match status" value="1"/>
</dbReference>
<dbReference type="STRING" id="336963.C4JX62"/>
<evidence type="ECO:0000313" key="6">
    <source>
        <dbReference type="EMBL" id="EEP81370.1"/>
    </source>
</evidence>
<dbReference type="KEGG" id="ure:UREG_06235"/>
<evidence type="ECO:0000256" key="1">
    <source>
        <dbReference type="ARBA" id="ARBA00010409"/>
    </source>
</evidence>
<dbReference type="OMA" id="LIMDPFD"/>
<evidence type="ECO:0000259" key="4">
    <source>
        <dbReference type="Pfam" id="PF25150"/>
    </source>
</evidence>
<accession>C4JX62</accession>
<dbReference type="Pfam" id="PF26523">
    <property type="entry name" value="Trm732_C"/>
    <property type="match status" value="1"/>
</dbReference>
<feature type="domain" description="DUF2428" evidence="3">
    <location>
        <begin position="360"/>
        <end position="593"/>
    </location>
</feature>
<organism evidence="6 7">
    <name type="scientific">Uncinocarpus reesii (strain UAMH 1704)</name>
    <dbReference type="NCBI Taxonomy" id="336963"/>
    <lineage>
        <taxon>Eukaryota</taxon>
        <taxon>Fungi</taxon>
        <taxon>Dikarya</taxon>
        <taxon>Ascomycota</taxon>
        <taxon>Pezizomycotina</taxon>
        <taxon>Eurotiomycetes</taxon>
        <taxon>Eurotiomycetidae</taxon>
        <taxon>Onygenales</taxon>
        <taxon>Onygenaceae</taxon>
        <taxon>Uncinocarpus</taxon>
    </lineage>
</organism>
<dbReference type="eggNOG" id="KOG1810">
    <property type="taxonomic scope" value="Eukaryota"/>
</dbReference>
<protein>
    <submittedName>
        <fullName evidence="6">Uncharacterized protein</fullName>
    </submittedName>
</protein>
<keyword evidence="2" id="KW-0819">tRNA processing</keyword>
<dbReference type="OrthoDB" id="289314at2759"/>
<dbReference type="FunCoup" id="C4JX62">
    <property type="interactions" value="22"/>
</dbReference>
<dbReference type="GeneID" id="8441588"/>
<evidence type="ECO:0000259" key="5">
    <source>
        <dbReference type="Pfam" id="PF25151"/>
    </source>
</evidence>
<comment type="similarity">
    <text evidence="1">Belongs to the THADA family.</text>
</comment>
<feature type="domain" description="tRNA (32-2'-O)-methyltransferase regulator THADA-like TPR repeats region" evidence="4">
    <location>
        <begin position="27"/>
        <end position="220"/>
    </location>
</feature>
<evidence type="ECO:0000259" key="3">
    <source>
        <dbReference type="Pfam" id="PF10350"/>
    </source>
</evidence>
<feature type="domain" description="tRNA (32-2'-O)-methyltransferase regulator THADA-like C-terminal TPR repeats region" evidence="5">
    <location>
        <begin position="597"/>
        <end position="721"/>
    </location>
</feature>
<gene>
    <name evidence="6" type="ORF">UREG_06235</name>
</gene>
<reference evidence="7" key="1">
    <citation type="journal article" date="2009" name="Genome Res.">
        <title>Comparative genomic analyses of the human fungal pathogens Coccidioides and their relatives.</title>
        <authorList>
            <person name="Sharpton T.J."/>
            <person name="Stajich J.E."/>
            <person name="Rounsley S.D."/>
            <person name="Gardner M.J."/>
            <person name="Wortman J.R."/>
            <person name="Jordar V.S."/>
            <person name="Maiti R."/>
            <person name="Kodira C.D."/>
            <person name="Neafsey D.E."/>
            <person name="Zeng Q."/>
            <person name="Hung C.-Y."/>
            <person name="McMahan C."/>
            <person name="Muszewska A."/>
            <person name="Grynberg M."/>
            <person name="Mandel M.A."/>
            <person name="Kellner E.M."/>
            <person name="Barker B.M."/>
            <person name="Galgiani J.N."/>
            <person name="Orbach M.J."/>
            <person name="Kirkland T.N."/>
            <person name="Cole G.T."/>
            <person name="Henn M.R."/>
            <person name="Birren B.W."/>
            <person name="Taylor J.W."/>
        </authorList>
    </citation>
    <scope>NUCLEOTIDE SEQUENCE [LARGE SCALE GENOMIC DNA]</scope>
    <source>
        <strain evidence="7">UAMH 1704</strain>
    </source>
</reference>
<dbReference type="InterPro" id="IPR019442">
    <property type="entry name" value="THADA/TRM732_DUF2428"/>
</dbReference>
<proteinExistence type="inferred from homology"/>
<dbReference type="SUPFAM" id="SSF48371">
    <property type="entry name" value="ARM repeat"/>
    <property type="match status" value="1"/>
</dbReference>
<dbReference type="Proteomes" id="UP000002058">
    <property type="component" value="Unassembled WGS sequence"/>
</dbReference>
<dbReference type="VEuPathDB" id="FungiDB:UREG_06235"/>
<dbReference type="Pfam" id="PF10350">
    <property type="entry name" value="DUF2428"/>
    <property type="match status" value="1"/>
</dbReference>
<sequence length="1278" mass="142633">MLELGKELGLVYDKEGLTNLSPSIAESSILVEAGAYRQFLVHADESIRISVLSLLITDLATAKPFPPATFEALMASLPYLHAETDSHTRSQLMSILRKLVIRLRGSSNTVQATDGANSEADIGRLDRRDSAPDAKLFIHWYIDFLESELQPSASYQKHILALKALMLLLQSGVDDRMDIVHYSKLGQEQQTWRFSIAVFKPSLFRAIADLLLDPYDDVRETAMMLLRLFPCEFLQASSDPSTPSPYSQLQSALIRTEKMAGHTSRADHADTVGRLYRLLFDLSGTVDRNSNHSSAAYNIVDTILTNLEQSIPGAPELFHATLHNTPLQGHISALRYIVATPNFYLLVSSSDNSTPSWLFFLERILSICFRVWSGVRDILCVDSPEREHENPDEDLAGPKDVLSFSWRALRESSVLLNAILVNTTFAPGGSEIGIGYESLSKIGKLSLEQLAELRHRGAFSTVSQTFASCCQRCFQSKDVAIRDLPAVWYKNTVRIIYDQGSRLTRRSAGLPAIITGIASSQPKGDLFRQIMEELQDISRTSPMEASINSNLELPQVHALNCLKDVFTNTSLALSTEQYIMSALHISADCLGSKIIPFGKYHGLVPLLSGLLDAVPDAPGYGAKASGTWDLSILTERVFPALELIGNKAPSRPSSDDAILRKLAESQFANPVWGIRDHAARTYVSLIKRADLLQTAQGFSTPELPVQPPNQIHGTLLCIKYLIERLLASPSGYWRGNIDGMMATIENIFENSYSIKLAPYIQACFFETLANILEASIECRLQDDILLRFDAIYENYHLKQLLDEVLISKPTSSVSRSSSLLVRYLAFSRILLELLKGSSLEDLARLIETISTSDIDAGPWILDRLHRIFPHCAATQYNVIQLYSNVILHTQSQRLKTAAMSNLAVSLEGIYQKQTKFPSGLGFLTLLAKSKRFFTEEIGGPFWDRARFNTAMHLEGCLFPLRVQSVRDLENPEIVKDLRQLVLVLSSAMSEETEFSTRYSAVSSLKCFILGLQKMDVTRPYSHDLIDIYFILYDMLNDDDEEIRDTAAHIASECHLAEFTMPRLPLATSVMLAGNLSRLFPQSYKVFEGALFHLLGNPRDRHPFPRVADELAEFQKESTVLFLEEKQNLYIDEVREIEIWSSVLIQLDYNGLPTNPLRSDFVSWVAGGLEALYDELRKDQAKGILGWTSRSDSFALSLRLVHGAKILLLTDGLGGTEYNPKFDSSRIRVILEKLADLGDIAGMYGLWIAAVNSVLNPSDTSKMCFQTSFDAVSTELAVR</sequence>
<dbReference type="InterPro" id="IPR051954">
    <property type="entry name" value="tRNA_methyltransferase_THADA"/>
</dbReference>
<keyword evidence="7" id="KW-1185">Reference proteome</keyword>
<dbReference type="RefSeq" id="XP_002583268.1">
    <property type="nucleotide sequence ID" value="XM_002583222.1"/>
</dbReference>
<dbReference type="Pfam" id="PF25150">
    <property type="entry name" value="TPR_Trm732"/>
    <property type="match status" value="1"/>
</dbReference>
<dbReference type="InterPro" id="IPR016024">
    <property type="entry name" value="ARM-type_fold"/>
</dbReference>
<dbReference type="HOGENOM" id="CLU_001011_1_1_1"/>
<evidence type="ECO:0000256" key="2">
    <source>
        <dbReference type="ARBA" id="ARBA00022694"/>
    </source>
</evidence>
<dbReference type="InterPro" id="IPR056843">
    <property type="entry name" value="THADA-like_TPR"/>
</dbReference>
<dbReference type="PANTHER" id="PTHR14387:SF0">
    <property type="entry name" value="DUF2428 DOMAIN-CONTAINING PROTEIN"/>
    <property type="match status" value="1"/>
</dbReference>
<dbReference type="EMBL" id="CH476618">
    <property type="protein sequence ID" value="EEP81370.1"/>
    <property type="molecule type" value="Genomic_DNA"/>
</dbReference>